<evidence type="ECO:0000313" key="9">
    <source>
        <dbReference type="EMBL" id="GGA94575.1"/>
    </source>
</evidence>
<gene>
    <name evidence="9" type="ORF">GCM10007414_04130</name>
</gene>
<keyword evidence="10" id="KW-1185">Reference proteome</keyword>
<protein>
    <submittedName>
        <fullName evidence="9">Bifunctional PTS fructose transporter subunit IIA/HPr protein</fullName>
    </submittedName>
</protein>
<dbReference type="PRINTS" id="PR00107">
    <property type="entry name" value="PHOSPHOCPHPR"/>
</dbReference>
<keyword evidence="5" id="KW-0598">Phosphotransferase system</keyword>
<dbReference type="PROSITE" id="PS51094">
    <property type="entry name" value="PTS_EIIA_TYPE_2"/>
    <property type="match status" value="1"/>
</dbReference>
<dbReference type="PROSITE" id="PS00369">
    <property type="entry name" value="PTS_HPR_HIS"/>
    <property type="match status" value="1"/>
</dbReference>
<keyword evidence="2" id="KW-0597">Phosphoprotein</keyword>
<evidence type="ECO:0000256" key="1">
    <source>
        <dbReference type="ARBA" id="ARBA00022448"/>
    </source>
</evidence>
<dbReference type="Pfam" id="PF00359">
    <property type="entry name" value="PTS_EIIA_2"/>
    <property type="match status" value="1"/>
</dbReference>
<dbReference type="InterPro" id="IPR050893">
    <property type="entry name" value="Sugar_PTS"/>
</dbReference>
<dbReference type="Pfam" id="PF00381">
    <property type="entry name" value="PTS-HPr"/>
    <property type="match status" value="1"/>
</dbReference>
<dbReference type="InterPro" id="IPR000032">
    <property type="entry name" value="HPr-like"/>
</dbReference>
<keyword evidence="1" id="KW-0813">Transport</keyword>
<name>A0ABQ1HXL1_9ALTE</name>
<keyword evidence="4" id="KW-0808">Transferase</keyword>
<evidence type="ECO:0000256" key="2">
    <source>
        <dbReference type="ARBA" id="ARBA00022553"/>
    </source>
</evidence>
<dbReference type="Proteomes" id="UP000651977">
    <property type="component" value="Unassembled WGS sequence"/>
</dbReference>
<dbReference type="CDD" id="cd00211">
    <property type="entry name" value="PTS_IIA_fru"/>
    <property type="match status" value="1"/>
</dbReference>
<feature type="domain" description="HPr" evidence="8">
    <location>
        <begin position="287"/>
        <end position="378"/>
    </location>
</feature>
<dbReference type="SUPFAM" id="SSF55594">
    <property type="entry name" value="HPr-like"/>
    <property type="match status" value="1"/>
</dbReference>
<dbReference type="SUPFAM" id="SSF55804">
    <property type="entry name" value="Phoshotransferase/anion transport protein"/>
    <property type="match status" value="2"/>
</dbReference>
<dbReference type="Gene3D" id="3.30.1340.10">
    <property type="entry name" value="HPr-like"/>
    <property type="match status" value="1"/>
</dbReference>
<dbReference type="NCBIfam" id="TIGR01003">
    <property type="entry name" value="PTS_HPr_family"/>
    <property type="match status" value="1"/>
</dbReference>
<organism evidence="9 10">
    <name type="scientific">Agarivorans gilvus</name>
    <dbReference type="NCBI Taxonomy" id="680279"/>
    <lineage>
        <taxon>Bacteria</taxon>
        <taxon>Pseudomonadati</taxon>
        <taxon>Pseudomonadota</taxon>
        <taxon>Gammaproteobacteria</taxon>
        <taxon>Alteromonadales</taxon>
        <taxon>Alteromonadaceae</taxon>
        <taxon>Agarivorans</taxon>
    </lineage>
</organism>
<dbReference type="PROSITE" id="PS00372">
    <property type="entry name" value="PTS_EIIA_TYPE_2_HIS"/>
    <property type="match status" value="1"/>
</dbReference>
<dbReference type="RefSeq" id="WP_055731442.1">
    <property type="nucleotide sequence ID" value="NZ_BMDY01000002.1"/>
</dbReference>
<dbReference type="InterPro" id="IPR035895">
    <property type="entry name" value="HPr-like_sf"/>
</dbReference>
<dbReference type="PANTHER" id="PTHR30181:SF3">
    <property type="entry name" value="MULTIPHOSPHORYL TRANSFER PROTEIN"/>
    <property type="match status" value="1"/>
</dbReference>
<comment type="caution">
    <text evidence="9">The sequence shown here is derived from an EMBL/GenBank/DDBJ whole genome shotgun (WGS) entry which is preliminary data.</text>
</comment>
<dbReference type="EMBL" id="BMDY01000002">
    <property type="protein sequence ID" value="GGA94575.1"/>
    <property type="molecule type" value="Genomic_DNA"/>
</dbReference>
<proteinExistence type="predicted"/>
<feature type="domain" description="PTS EIIA type-2" evidence="7">
    <location>
        <begin position="2"/>
        <end position="142"/>
    </location>
</feature>
<dbReference type="NCBIfam" id="NF008319">
    <property type="entry name" value="PRK11109.1"/>
    <property type="match status" value="1"/>
</dbReference>
<dbReference type="InterPro" id="IPR002178">
    <property type="entry name" value="PTS_EIIA_type-2_dom"/>
</dbReference>
<keyword evidence="6" id="KW-0418">Kinase</keyword>
<dbReference type="InterPro" id="IPR001020">
    <property type="entry name" value="PTS_HPr_His_P_site"/>
</dbReference>
<evidence type="ECO:0000256" key="4">
    <source>
        <dbReference type="ARBA" id="ARBA00022679"/>
    </source>
</evidence>
<evidence type="ECO:0000256" key="3">
    <source>
        <dbReference type="ARBA" id="ARBA00022597"/>
    </source>
</evidence>
<sequence>MLTLEPKDISLDQTAEDKQAAIKLLASSLEQKGLISNSYVNGMLAREATNSTYLGSGIAIPHGTTETRDQVKQTGVAVHHYPQGVNWGDGNTVYLAIGIAAKSSEHLQILKQLTKVLSMDGAEELIKEAKDAATITNLINGHTQLEIDFDSSLVLENFPVNSMLQLNAVAAGTLQNKNLINKQGLSAALEKEPTYLANGVWLNCVAEGAQRSGLCVVKVAEAFEYEDKTVKSLVMVSAANPCYSGILEVLSQQLYQDQLTKLSQFSPQELVACFSQKEAVVVAEDDDNAAVFEIVNPHGLHARPGALLVAEAKKFKANIKVTNLDSETPTTVNAKSLMKVMTLGVKYKDKLQFVAEGEDAPQALQALGAAIAAGLGES</sequence>
<evidence type="ECO:0000256" key="5">
    <source>
        <dbReference type="ARBA" id="ARBA00022683"/>
    </source>
</evidence>
<evidence type="ECO:0000313" key="10">
    <source>
        <dbReference type="Proteomes" id="UP000651977"/>
    </source>
</evidence>
<dbReference type="PROSITE" id="PS51350">
    <property type="entry name" value="PTS_HPR_DOM"/>
    <property type="match status" value="1"/>
</dbReference>
<evidence type="ECO:0000259" key="8">
    <source>
        <dbReference type="PROSITE" id="PS51350"/>
    </source>
</evidence>
<dbReference type="CDD" id="cd00367">
    <property type="entry name" value="PTS-HPr_like"/>
    <property type="match status" value="1"/>
</dbReference>
<dbReference type="Gene3D" id="3.40.930.10">
    <property type="entry name" value="Mannitol-specific EII, Chain A"/>
    <property type="match status" value="1"/>
</dbReference>
<evidence type="ECO:0000259" key="7">
    <source>
        <dbReference type="PROSITE" id="PS51094"/>
    </source>
</evidence>
<reference evidence="10" key="1">
    <citation type="journal article" date="2019" name="Int. J. Syst. Evol. Microbiol.">
        <title>The Global Catalogue of Microorganisms (GCM) 10K type strain sequencing project: providing services to taxonomists for standard genome sequencing and annotation.</title>
        <authorList>
            <consortium name="The Broad Institute Genomics Platform"/>
            <consortium name="The Broad Institute Genome Sequencing Center for Infectious Disease"/>
            <person name="Wu L."/>
            <person name="Ma J."/>
        </authorList>
    </citation>
    <scope>NUCLEOTIDE SEQUENCE [LARGE SCALE GENOMIC DNA]</scope>
    <source>
        <strain evidence="10">CGMCC 1.10131</strain>
    </source>
</reference>
<dbReference type="PANTHER" id="PTHR30181">
    <property type="entry name" value="MANNITOL PERMEASE IIC COMPONENT"/>
    <property type="match status" value="1"/>
</dbReference>
<evidence type="ECO:0000256" key="6">
    <source>
        <dbReference type="ARBA" id="ARBA00022777"/>
    </source>
</evidence>
<dbReference type="InterPro" id="IPR016152">
    <property type="entry name" value="PTrfase/Anion_transptr"/>
</dbReference>
<accession>A0ABQ1HXL1</accession>
<keyword evidence="3" id="KW-0762">Sugar transport</keyword>